<feature type="non-terminal residue" evidence="2">
    <location>
        <position position="612"/>
    </location>
</feature>
<dbReference type="OrthoDB" id="343875at2759"/>
<dbReference type="InterPro" id="IPR040521">
    <property type="entry name" value="KDZ"/>
</dbReference>
<reference evidence="2" key="1">
    <citation type="submission" date="2021-01" db="EMBL/GenBank/DDBJ databases">
        <authorList>
            <person name="Kaushik A."/>
        </authorList>
    </citation>
    <scope>NUCLEOTIDE SEQUENCE</scope>
    <source>
        <strain evidence="2">AG2-2IIIB</strain>
    </source>
</reference>
<name>A0A8H3DN17_9AGAM</name>
<organism evidence="2 3">
    <name type="scientific">Rhizoctonia solani</name>
    <dbReference type="NCBI Taxonomy" id="456999"/>
    <lineage>
        <taxon>Eukaryota</taxon>
        <taxon>Fungi</taxon>
        <taxon>Dikarya</taxon>
        <taxon>Basidiomycota</taxon>
        <taxon>Agaricomycotina</taxon>
        <taxon>Agaricomycetes</taxon>
        <taxon>Cantharellales</taxon>
        <taxon>Ceratobasidiaceae</taxon>
        <taxon>Rhizoctonia</taxon>
    </lineage>
</organism>
<protein>
    <submittedName>
        <fullName evidence="2">Uncharacterized protein</fullName>
    </submittedName>
</protein>
<sequence length="612" mass="69790">MNQPTIRKGRSSRPSAYNQIGTRKKITVHGRRLAPTSVEESSEAPSLLKAKPMRLTKSKLMKLSERDRARDALLTKDKLSRQQQASLSMLQQQINAAELGDVAEEAMYDSVDNNWVDINEETECNGEATQESEVIEELGVRTGNTEWANRLSAEDHTWKRQIEDLCDAFLEYCSARNDSSQKNHEGAPATQEQTISLQCISLKEETENTFSIDSDSCVQSLVLHGYLSSTPIRPTVAFSLDVLELADTLQRRSPSTSIQGIAETLCDLRNVPYKRYHRVQLSSALDVYRMICREAKNRLDVILSHASHGRSLKNCCTPCTYKLRDEPRLKYAMMVTGDGNNSLKRCSRAAMVDKRQYKSEYYITRPEVDAFKNEVKSSQKSQEDSDSSECEHRWKNASADKRTNKLSKNFFEETGIFTSTCRHSIVLTICDMVRTGEQAKYGLATIDRLLSTFGPRLLMGYDIGSTRLASPYHRHQRIHLFIETWNNNMYEGLGRLLRSKYINALKVIDSANNLLEQSSNTAKDYQDFFAEEKKYLVSAKHERPEDAFMINYVELLELMFSKQEELDTLNATSPDRNSQATNLHRATLVIEHQRRTVLDQLLNVQNAVKTIE</sequence>
<accession>A0A8H3DN17</accession>
<feature type="region of interest" description="Disordered" evidence="1">
    <location>
        <begin position="1"/>
        <end position="46"/>
    </location>
</feature>
<evidence type="ECO:0000313" key="3">
    <source>
        <dbReference type="Proteomes" id="UP000663843"/>
    </source>
</evidence>
<evidence type="ECO:0000313" key="2">
    <source>
        <dbReference type="EMBL" id="CAE6535277.1"/>
    </source>
</evidence>
<gene>
    <name evidence="2" type="ORF">RDB_LOCUS185210</name>
</gene>
<comment type="caution">
    <text evidence="2">The sequence shown here is derived from an EMBL/GenBank/DDBJ whole genome shotgun (WGS) entry which is preliminary data.</text>
</comment>
<feature type="compositionally biased region" description="Polar residues" evidence="1">
    <location>
        <begin position="12"/>
        <end position="21"/>
    </location>
</feature>
<dbReference type="AlphaFoldDB" id="A0A8H3DN17"/>
<dbReference type="PANTHER" id="PTHR33096">
    <property type="entry name" value="CXC2 DOMAIN-CONTAINING PROTEIN"/>
    <property type="match status" value="1"/>
</dbReference>
<evidence type="ECO:0000256" key="1">
    <source>
        <dbReference type="SAM" id="MobiDB-lite"/>
    </source>
</evidence>
<dbReference type="Proteomes" id="UP000663843">
    <property type="component" value="Unassembled WGS sequence"/>
</dbReference>
<feature type="compositionally biased region" description="Basic residues" evidence="1">
    <location>
        <begin position="22"/>
        <end position="32"/>
    </location>
</feature>
<dbReference type="PANTHER" id="PTHR33096:SF1">
    <property type="entry name" value="CXC1-LIKE CYSTEINE CLUSTER ASSOCIATED WITH KDZ TRANSPOSASES DOMAIN-CONTAINING PROTEIN"/>
    <property type="match status" value="1"/>
</dbReference>
<dbReference type="EMBL" id="CAJMWT010008782">
    <property type="protein sequence ID" value="CAE6535277.1"/>
    <property type="molecule type" value="Genomic_DNA"/>
</dbReference>
<proteinExistence type="predicted"/>
<feature type="region of interest" description="Disordered" evidence="1">
    <location>
        <begin position="373"/>
        <end position="396"/>
    </location>
</feature>
<dbReference type="Pfam" id="PF18758">
    <property type="entry name" value="KDZ"/>
    <property type="match status" value="1"/>
</dbReference>